<name>A0A087AQF3_9BIFI</name>
<evidence type="ECO:0000313" key="2">
    <source>
        <dbReference type="Proteomes" id="UP000029067"/>
    </source>
</evidence>
<comment type="caution">
    <text evidence="1">The sequence shown here is derived from an EMBL/GenBank/DDBJ whole genome shotgun (WGS) entry which is preliminary data.</text>
</comment>
<keyword evidence="2" id="KW-1185">Reference proteome</keyword>
<evidence type="ECO:0000313" key="1">
    <source>
        <dbReference type="EMBL" id="KFI61003.1"/>
    </source>
</evidence>
<dbReference type="EMBL" id="JGYV01000017">
    <property type="protein sequence ID" value="KFI61003.1"/>
    <property type="molecule type" value="Genomic_DNA"/>
</dbReference>
<dbReference type="RefSeq" id="WP_033518261.1">
    <property type="nucleotide sequence ID" value="NZ_JGYV01000017.1"/>
</dbReference>
<proteinExistence type="predicted"/>
<organism evidence="1 2">
    <name type="scientific">Bifidobacterium cuniculi</name>
    <dbReference type="NCBI Taxonomy" id="1688"/>
    <lineage>
        <taxon>Bacteria</taxon>
        <taxon>Bacillati</taxon>
        <taxon>Actinomycetota</taxon>
        <taxon>Actinomycetes</taxon>
        <taxon>Bifidobacteriales</taxon>
        <taxon>Bifidobacteriaceae</taxon>
        <taxon>Bifidobacterium</taxon>
    </lineage>
</organism>
<sequence>MSNENRFEIPLYAGYSYRIVQDGYNADPQWVFVVPEPRGYGRDVEYYRHAKERVDAVLDELIASSERIEGERKHKRAAQCRRELERIGGELTEAPAVGGSDGV</sequence>
<gene>
    <name evidence="1" type="ORF">BCUN_0980</name>
</gene>
<dbReference type="OrthoDB" id="9862792at2"/>
<reference evidence="1 2" key="1">
    <citation type="submission" date="2014-03" db="EMBL/GenBank/DDBJ databases">
        <title>Genomics of Bifidobacteria.</title>
        <authorList>
            <person name="Ventura M."/>
            <person name="Milani C."/>
            <person name="Lugli G.A."/>
        </authorList>
    </citation>
    <scope>NUCLEOTIDE SEQUENCE [LARGE SCALE GENOMIC DNA]</scope>
    <source>
        <strain evidence="1 2">LMG 10738</strain>
    </source>
</reference>
<protein>
    <submittedName>
        <fullName evidence="1">Uncharacterized protein</fullName>
    </submittedName>
</protein>
<dbReference type="AlphaFoldDB" id="A0A087AQF3"/>
<dbReference type="Proteomes" id="UP000029067">
    <property type="component" value="Unassembled WGS sequence"/>
</dbReference>
<accession>A0A087AQF3</accession>